<dbReference type="EMBL" id="CP036150">
    <property type="protein sequence ID" value="QEN09002.1"/>
    <property type="molecule type" value="Genomic_DNA"/>
</dbReference>
<dbReference type="AlphaFoldDB" id="A0A5C1QSN1"/>
<sequence>MTKHELKNISDDIISHLPDEVSLDDFMQKIYVRQKIEKGLTDADNGNLYTSEEVRNKFKISK</sequence>
<dbReference type="RefSeq" id="WP_149487078.1">
    <property type="nucleotide sequence ID" value="NZ_CP036150.1"/>
</dbReference>
<reference evidence="1 2" key="1">
    <citation type="submission" date="2019-02" db="EMBL/GenBank/DDBJ databases">
        <title>Complete Genome Sequence and Methylome Analysis of free living Spirochaetas.</title>
        <authorList>
            <person name="Fomenkov A."/>
            <person name="Dubinina G."/>
            <person name="Leshcheva N."/>
            <person name="Mikheeva N."/>
            <person name="Grabovich M."/>
            <person name="Vincze T."/>
            <person name="Roberts R.J."/>
        </authorList>
    </citation>
    <scope>NUCLEOTIDE SEQUENCE [LARGE SCALE GENOMIC DNA]</scope>
    <source>
        <strain evidence="1 2">K2</strain>
    </source>
</reference>
<proteinExistence type="predicted"/>
<dbReference type="Proteomes" id="UP000324209">
    <property type="component" value="Chromosome"/>
</dbReference>
<accession>A0A5C1QSN1</accession>
<keyword evidence="2" id="KW-1185">Reference proteome</keyword>
<dbReference type="OrthoDB" id="5422155at2"/>
<protein>
    <submittedName>
        <fullName evidence="1">Uncharacterized protein</fullName>
    </submittedName>
</protein>
<gene>
    <name evidence="1" type="ORF">EXM22_13760</name>
</gene>
<evidence type="ECO:0000313" key="2">
    <source>
        <dbReference type="Proteomes" id="UP000324209"/>
    </source>
</evidence>
<evidence type="ECO:0000313" key="1">
    <source>
        <dbReference type="EMBL" id="QEN09002.1"/>
    </source>
</evidence>
<dbReference type="KEGG" id="ock:EXM22_13760"/>
<organism evidence="1 2">
    <name type="scientific">Oceanispirochaeta crateris</name>
    <dbReference type="NCBI Taxonomy" id="2518645"/>
    <lineage>
        <taxon>Bacteria</taxon>
        <taxon>Pseudomonadati</taxon>
        <taxon>Spirochaetota</taxon>
        <taxon>Spirochaetia</taxon>
        <taxon>Spirochaetales</taxon>
        <taxon>Spirochaetaceae</taxon>
        <taxon>Oceanispirochaeta</taxon>
    </lineage>
</organism>
<name>A0A5C1QSN1_9SPIO</name>